<dbReference type="Pfam" id="PF16044">
    <property type="entry name" value="DUF4796_C"/>
    <property type="match status" value="1"/>
</dbReference>
<protein>
    <submittedName>
        <fullName evidence="3">MKRN2 opposite strand protein</fullName>
    </submittedName>
</protein>
<proteinExistence type="predicted"/>
<dbReference type="InterPro" id="IPR053922">
    <property type="entry name" value="MKRN2OS-like_N"/>
</dbReference>
<gene>
    <name evidence="3" type="ORF">Fcan01_08317</name>
</gene>
<reference evidence="3 4" key="1">
    <citation type="submission" date="2015-12" db="EMBL/GenBank/DDBJ databases">
        <title>The genome of Folsomia candida.</title>
        <authorList>
            <person name="Faddeeva A."/>
            <person name="Derks M.F."/>
            <person name="Anvar Y."/>
            <person name="Smit S."/>
            <person name="Van Straalen N."/>
            <person name="Roelofs D."/>
        </authorList>
    </citation>
    <scope>NUCLEOTIDE SEQUENCE [LARGE SCALE GENOMIC DNA]</scope>
    <source>
        <strain evidence="3 4">VU population</strain>
        <tissue evidence="3">Whole body</tissue>
    </source>
</reference>
<keyword evidence="4" id="KW-1185">Reference proteome</keyword>
<evidence type="ECO:0000259" key="1">
    <source>
        <dbReference type="Pfam" id="PF16044"/>
    </source>
</evidence>
<dbReference type="Proteomes" id="UP000198287">
    <property type="component" value="Unassembled WGS sequence"/>
</dbReference>
<feature type="domain" description="MKRN2 opposite strand protein-like C-terminal" evidence="1">
    <location>
        <begin position="43"/>
        <end position="201"/>
    </location>
</feature>
<dbReference type="OMA" id="PNMYGMM"/>
<feature type="domain" description="MKRN2 opposite strand protein-like N-terminal" evidence="2">
    <location>
        <begin position="9"/>
        <end position="34"/>
    </location>
</feature>
<evidence type="ECO:0000313" key="4">
    <source>
        <dbReference type="Proteomes" id="UP000198287"/>
    </source>
</evidence>
<dbReference type="PANTHER" id="PTHR33963:SF2">
    <property type="entry name" value="MKRN2 OPPOSITE STRAND PROTEIN"/>
    <property type="match status" value="1"/>
</dbReference>
<accession>A0A226EL47</accession>
<dbReference type="PANTHER" id="PTHR33963">
    <property type="entry name" value="MKRN2 OPPOSITE STRAND PROTEIN"/>
    <property type="match status" value="1"/>
</dbReference>
<dbReference type="InterPro" id="IPR032016">
    <property type="entry name" value="MKRN2OS-like"/>
</dbReference>
<name>A0A226EL47_FOLCA</name>
<dbReference type="InterPro" id="IPR053921">
    <property type="entry name" value="MKRN2OS-like_C"/>
</dbReference>
<dbReference type="AlphaFoldDB" id="A0A226EL47"/>
<sequence length="205" mass="23965">MEGEKEVYCLEHCKGKKIFGFQIPNHCPHCAEDLKNCELKMPPFRVPSPFGNAKNCPCSIVLKPTTGNFLTDYKKSDNLHMGIVSSFGTVYEFDMDGLRYDKTYTWSRCLVIKDLNKDVDKNSWAQYWDFTLNVVAGQDNWKKIRYDEDRNNCFSFVLAFLRALQCPELSHYARDRRQFCEKYVLPKTAFAAKYISLYRKLLSQT</sequence>
<dbReference type="EMBL" id="LNIX01000003">
    <property type="protein sequence ID" value="OXA58425.1"/>
    <property type="molecule type" value="Genomic_DNA"/>
</dbReference>
<comment type="caution">
    <text evidence="3">The sequence shown here is derived from an EMBL/GenBank/DDBJ whole genome shotgun (WGS) entry which is preliminary data.</text>
</comment>
<dbReference type="Pfam" id="PF22795">
    <property type="entry name" value="DUF4796_N"/>
    <property type="match status" value="1"/>
</dbReference>
<organism evidence="3 4">
    <name type="scientific">Folsomia candida</name>
    <name type="common">Springtail</name>
    <dbReference type="NCBI Taxonomy" id="158441"/>
    <lineage>
        <taxon>Eukaryota</taxon>
        <taxon>Metazoa</taxon>
        <taxon>Ecdysozoa</taxon>
        <taxon>Arthropoda</taxon>
        <taxon>Hexapoda</taxon>
        <taxon>Collembola</taxon>
        <taxon>Entomobryomorpha</taxon>
        <taxon>Isotomoidea</taxon>
        <taxon>Isotomidae</taxon>
        <taxon>Proisotominae</taxon>
        <taxon>Folsomia</taxon>
    </lineage>
</organism>
<evidence type="ECO:0000313" key="3">
    <source>
        <dbReference type="EMBL" id="OXA58425.1"/>
    </source>
</evidence>
<evidence type="ECO:0000259" key="2">
    <source>
        <dbReference type="Pfam" id="PF22795"/>
    </source>
</evidence>